<keyword evidence="3" id="KW-1185">Reference proteome</keyword>
<evidence type="ECO:0000313" key="2">
    <source>
        <dbReference type="EMBL" id="SCZ71891.1"/>
    </source>
</evidence>
<name>A0A1G5RER7_9RHOB</name>
<dbReference type="SUPFAM" id="SSF52540">
    <property type="entry name" value="P-loop containing nucleoside triphosphate hydrolases"/>
    <property type="match status" value="1"/>
</dbReference>
<evidence type="ECO:0000256" key="1">
    <source>
        <dbReference type="SAM" id="MobiDB-lite"/>
    </source>
</evidence>
<accession>A0A1G5RER7</accession>
<sequence>MTDQVAQSQSSKTLVIHIGDHKTGTTTLQNAFAVGAVRPQTVELLYPAKLNHNYLMGFIKSHLEKTPLPAHLRKKPGLEELASEIADSTADYIVLSGEVFENIPAAGFRTVVDHFFRPHVSRIHIIAYVRPHAERILSSFGEQIKIGWFNQTMQAFYDKNLASRRFHYAPRFEKWRAAFGPDFTLRPMVRSQLRGGSVIEDFAHVAFDEQPCEFIELESENEALGLRELMFLKHVQSTFDETGQWLRHTLGWEMARRIGQIPMLREAPQEKLRMDTGLWAQIQKSYRKDAAALDKMFFEDAPILQDALDAMQARTIETPQSVDPKDYFTPEEQRNLDVMAAMMMDMLNVQHKWPAYFHRHRLQDVHRRKTAITDRPQADGPKKDTL</sequence>
<dbReference type="InterPro" id="IPR027417">
    <property type="entry name" value="P-loop_NTPase"/>
</dbReference>
<feature type="compositionally biased region" description="Basic and acidic residues" evidence="1">
    <location>
        <begin position="376"/>
        <end position="386"/>
    </location>
</feature>
<dbReference type="EMBL" id="FMWG01000013">
    <property type="protein sequence ID" value="SCZ71891.1"/>
    <property type="molecule type" value="Genomic_DNA"/>
</dbReference>
<dbReference type="AlphaFoldDB" id="A0A1G5RER7"/>
<evidence type="ECO:0008006" key="4">
    <source>
        <dbReference type="Google" id="ProtNLM"/>
    </source>
</evidence>
<proteinExistence type="predicted"/>
<gene>
    <name evidence="2" type="ORF">SAMN04488118_11323</name>
</gene>
<dbReference type="Proteomes" id="UP000198767">
    <property type="component" value="Unassembled WGS sequence"/>
</dbReference>
<dbReference type="STRING" id="1156985.SAMN04488118_11323"/>
<protein>
    <recommendedName>
        <fullName evidence="4">Sulfotransferase domain-containing protein</fullName>
    </recommendedName>
</protein>
<feature type="region of interest" description="Disordered" evidence="1">
    <location>
        <begin position="367"/>
        <end position="386"/>
    </location>
</feature>
<evidence type="ECO:0000313" key="3">
    <source>
        <dbReference type="Proteomes" id="UP000198767"/>
    </source>
</evidence>
<organism evidence="2 3">
    <name type="scientific">Epibacterium ulvae</name>
    <dbReference type="NCBI Taxonomy" id="1156985"/>
    <lineage>
        <taxon>Bacteria</taxon>
        <taxon>Pseudomonadati</taxon>
        <taxon>Pseudomonadota</taxon>
        <taxon>Alphaproteobacteria</taxon>
        <taxon>Rhodobacterales</taxon>
        <taxon>Roseobacteraceae</taxon>
        <taxon>Epibacterium</taxon>
    </lineage>
</organism>
<reference evidence="2 3" key="1">
    <citation type="submission" date="2016-10" db="EMBL/GenBank/DDBJ databases">
        <authorList>
            <person name="de Groot N.N."/>
        </authorList>
    </citation>
    <scope>NUCLEOTIDE SEQUENCE [LARGE SCALE GENOMIC DNA]</scope>
    <source>
        <strain evidence="2 3">U95</strain>
    </source>
</reference>